<feature type="transmembrane region" description="Helical" evidence="1">
    <location>
        <begin position="70"/>
        <end position="91"/>
    </location>
</feature>
<evidence type="ECO:0000256" key="1">
    <source>
        <dbReference type="SAM" id="Phobius"/>
    </source>
</evidence>
<protein>
    <recommendedName>
        <fullName evidence="4">DUF4974 domain-containing protein</fullName>
    </recommendedName>
</protein>
<evidence type="ECO:0000313" key="2">
    <source>
        <dbReference type="EMBL" id="MDI3320952.1"/>
    </source>
</evidence>
<dbReference type="EMBL" id="JASBRG010000007">
    <property type="protein sequence ID" value="MDI3320952.1"/>
    <property type="molecule type" value="Genomic_DNA"/>
</dbReference>
<evidence type="ECO:0000313" key="3">
    <source>
        <dbReference type="Proteomes" id="UP001226434"/>
    </source>
</evidence>
<sequence length="278" mass="31555">MTNELLKNYFERTCSEREAAIVEEWLMEPQNQQAFERFLESYWQEHLDEQSSIPTVTAPKEVRKGIVRRYLPRLAAAAVLGFIIAGSYYFISEKTEPQKNNPAIAKTIVKQEPIDEHVVSNTLHAYPQKINVHQSKTKQHDKKALSEPALVKDSVVTADTVSREPKPKSVKMTPMGKVMINEVALNKLDSSEQLKVLNQMALRVSINNASFNEIAAILQTKYGIVLELCETGKPDVAGKMYTAHFQQVSFPDLIDDMSKQMLFSYTITDKKTVKICFN</sequence>
<comment type="caution">
    <text evidence="2">The sequence shown here is derived from an EMBL/GenBank/DDBJ whole genome shotgun (WGS) entry which is preliminary data.</text>
</comment>
<dbReference type="Proteomes" id="UP001226434">
    <property type="component" value="Unassembled WGS sequence"/>
</dbReference>
<keyword evidence="1" id="KW-0472">Membrane</keyword>
<gene>
    <name evidence="2" type="ORF">QJ048_14265</name>
</gene>
<evidence type="ECO:0008006" key="4">
    <source>
        <dbReference type="Google" id="ProtNLM"/>
    </source>
</evidence>
<proteinExistence type="predicted"/>
<dbReference type="RefSeq" id="WP_282335054.1">
    <property type="nucleotide sequence ID" value="NZ_JASBRG010000007.1"/>
</dbReference>
<reference evidence="2 3" key="1">
    <citation type="submission" date="2023-05" db="EMBL/GenBank/DDBJ databases">
        <title>Genome sequence of Pinibacter sp. MAH-24.</title>
        <authorList>
            <person name="Huq M.A."/>
        </authorList>
    </citation>
    <scope>NUCLEOTIDE SEQUENCE [LARGE SCALE GENOMIC DNA]</scope>
    <source>
        <strain evidence="2 3">MAH-24</strain>
    </source>
</reference>
<organism evidence="2 3">
    <name type="scientific">Pinibacter soli</name>
    <dbReference type="NCBI Taxonomy" id="3044211"/>
    <lineage>
        <taxon>Bacteria</taxon>
        <taxon>Pseudomonadati</taxon>
        <taxon>Bacteroidota</taxon>
        <taxon>Chitinophagia</taxon>
        <taxon>Chitinophagales</taxon>
        <taxon>Chitinophagaceae</taxon>
        <taxon>Pinibacter</taxon>
    </lineage>
</organism>
<keyword evidence="3" id="KW-1185">Reference proteome</keyword>
<name>A0ABT6REH8_9BACT</name>
<keyword evidence="1" id="KW-0812">Transmembrane</keyword>
<accession>A0ABT6REH8</accession>
<keyword evidence="1" id="KW-1133">Transmembrane helix</keyword>